<keyword evidence="2" id="KW-1185">Reference proteome</keyword>
<name>A0A6N9YQ46_9ACTN</name>
<proteinExistence type="predicted"/>
<evidence type="ECO:0000313" key="2">
    <source>
        <dbReference type="Proteomes" id="UP000469185"/>
    </source>
</evidence>
<gene>
    <name evidence="1" type="ORF">G1H11_17685</name>
</gene>
<evidence type="ECO:0008006" key="3">
    <source>
        <dbReference type="Google" id="ProtNLM"/>
    </source>
</evidence>
<reference evidence="1 2" key="1">
    <citation type="submission" date="2020-02" db="EMBL/GenBank/DDBJ databases">
        <authorList>
            <person name="Li X.-J."/>
            <person name="Feng X.-M."/>
        </authorList>
    </citation>
    <scope>NUCLEOTIDE SEQUENCE [LARGE SCALE GENOMIC DNA]</scope>
    <source>
        <strain evidence="1 2">CGMCC 4.7225</strain>
    </source>
</reference>
<dbReference type="EMBL" id="JAAGOB010000009">
    <property type="protein sequence ID" value="NED97133.1"/>
    <property type="molecule type" value="Genomic_DNA"/>
</dbReference>
<sequence>MTRGKKRSGGMTAAELMAELSQDEDYLRMKAAQEKELQARAEVLRRAEQPIVDDLARAGVEVSSVWDLVNTSEPYPDALPILLDHLQRGGYPDRVMESLASALAVRPAAFAWDVFRDLYLRAEGRGEEEGLAVALAASATEEHFDALVDLLGVESKGDTRIHLLRAIKRVGGKRGREILESLTSHPVFGEQARIHLKSRR</sequence>
<dbReference type="Proteomes" id="UP000469185">
    <property type="component" value="Unassembled WGS sequence"/>
</dbReference>
<comment type="caution">
    <text evidence="1">The sequence shown here is derived from an EMBL/GenBank/DDBJ whole genome shotgun (WGS) entry which is preliminary data.</text>
</comment>
<evidence type="ECO:0000313" key="1">
    <source>
        <dbReference type="EMBL" id="NED97133.1"/>
    </source>
</evidence>
<dbReference type="RefSeq" id="WP_163819904.1">
    <property type="nucleotide sequence ID" value="NZ_JAAGOB010000009.1"/>
</dbReference>
<dbReference type="AlphaFoldDB" id="A0A6N9YQ46"/>
<protein>
    <recommendedName>
        <fullName evidence="3">HEAT repeat domain-containing protein</fullName>
    </recommendedName>
</protein>
<accession>A0A6N9YQ46</accession>
<organism evidence="1 2">
    <name type="scientific">Phytoactinopolyspora alkaliphila</name>
    <dbReference type="NCBI Taxonomy" id="1783498"/>
    <lineage>
        <taxon>Bacteria</taxon>
        <taxon>Bacillati</taxon>
        <taxon>Actinomycetota</taxon>
        <taxon>Actinomycetes</taxon>
        <taxon>Jiangellales</taxon>
        <taxon>Jiangellaceae</taxon>
        <taxon>Phytoactinopolyspora</taxon>
    </lineage>
</organism>